<comment type="caution">
    <text evidence="1">The sequence shown here is derived from an EMBL/GenBank/DDBJ whole genome shotgun (WGS) entry which is preliminary data.</text>
</comment>
<dbReference type="RefSeq" id="WP_044431067.1">
    <property type="nucleotide sequence ID" value="NZ_BJYZ01000015.1"/>
</dbReference>
<name>A0A512DS52_9PROT</name>
<evidence type="ECO:0000313" key="1">
    <source>
        <dbReference type="EMBL" id="GEO39311.1"/>
    </source>
</evidence>
<accession>A0A512DS52</accession>
<dbReference type="Pfam" id="PF11663">
    <property type="entry name" value="Toxin_YhaV"/>
    <property type="match status" value="1"/>
</dbReference>
<organism evidence="1 2">
    <name type="scientific">Skermanella aerolata</name>
    <dbReference type="NCBI Taxonomy" id="393310"/>
    <lineage>
        <taxon>Bacteria</taxon>
        <taxon>Pseudomonadati</taxon>
        <taxon>Pseudomonadota</taxon>
        <taxon>Alphaproteobacteria</taxon>
        <taxon>Rhodospirillales</taxon>
        <taxon>Azospirillaceae</taxon>
        <taxon>Skermanella</taxon>
    </lineage>
</organism>
<dbReference type="GO" id="GO:0004540">
    <property type="term" value="F:RNA nuclease activity"/>
    <property type="evidence" value="ECO:0007669"/>
    <property type="project" value="InterPro"/>
</dbReference>
<dbReference type="OrthoDB" id="515905at2"/>
<dbReference type="EMBL" id="BJYZ01000015">
    <property type="protein sequence ID" value="GEO39311.1"/>
    <property type="molecule type" value="Genomic_DNA"/>
</dbReference>
<evidence type="ECO:0000313" key="2">
    <source>
        <dbReference type="Proteomes" id="UP000321523"/>
    </source>
</evidence>
<evidence type="ECO:0008006" key="3">
    <source>
        <dbReference type="Google" id="ProtNLM"/>
    </source>
</evidence>
<keyword evidence="2" id="KW-1185">Reference proteome</keyword>
<dbReference type="Proteomes" id="UP000321523">
    <property type="component" value="Unassembled WGS sequence"/>
</dbReference>
<sequence>MPNSPFDTRNGWRLFTHLTFKTVYDGLVADVDHLAAKNPTDYTSHPKAKLLARINTLILEEIPADPNHKDYRQSTKLGDQYKNWFRVKFLKNRFRLFFRFDSTSKIIIYCWVNDENSLRKEGAKSDPYMVFSKMLKSGNPPGKWDDLVRQVVGSD</sequence>
<dbReference type="GO" id="GO:0110001">
    <property type="term" value="C:toxin-antitoxin complex"/>
    <property type="evidence" value="ECO:0007669"/>
    <property type="project" value="InterPro"/>
</dbReference>
<dbReference type="AlphaFoldDB" id="A0A512DS52"/>
<protein>
    <recommendedName>
        <fullName evidence="3">Toxin YhaV</fullName>
    </recommendedName>
</protein>
<reference evidence="1 2" key="1">
    <citation type="submission" date="2019-07" db="EMBL/GenBank/DDBJ databases">
        <title>Whole genome shotgun sequence of Skermanella aerolata NBRC 106429.</title>
        <authorList>
            <person name="Hosoyama A."/>
            <person name="Uohara A."/>
            <person name="Ohji S."/>
            <person name="Ichikawa N."/>
        </authorList>
    </citation>
    <scope>NUCLEOTIDE SEQUENCE [LARGE SCALE GENOMIC DNA]</scope>
    <source>
        <strain evidence="1 2">NBRC 106429</strain>
    </source>
</reference>
<gene>
    <name evidence="1" type="ORF">SAE02_34590</name>
</gene>
<dbReference type="InterPro" id="IPR021679">
    <property type="entry name" value="Toxin_endonuclease_YhaV"/>
</dbReference>
<proteinExistence type="predicted"/>